<reference evidence="4 5" key="1">
    <citation type="journal article" date="2011" name="Science">
        <title>The ecoresponsive genome of Daphnia pulex.</title>
        <authorList>
            <person name="Colbourne J.K."/>
            <person name="Pfrender M.E."/>
            <person name="Gilbert D."/>
            <person name="Thomas W.K."/>
            <person name="Tucker A."/>
            <person name="Oakley T.H."/>
            <person name="Tokishita S."/>
            <person name="Aerts A."/>
            <person name="Arnold G.J."/>
            <person name="Basu M.K."/>
            <person name="Bauer D.J."/>
            <person name="Caceres C.E."/>
            <person name="Carmel L."/>
            <person name="Casola C."/>
            <person name="Choi J.H."/>
            <person name="Detter J.C."/>
            <person name="Dong Q."/>
            <person name="Dusheyko S."/>
            <person name="Eads B.D."/>
            <person name="Frohlich T."/>
            <person name="Geiler-Samerotte K.A."/>
            <person name="Gerlach D."/>
            <person name="Hatcher P."/>
            <person name="Jogdeo S."/>
            <person name="Krijgsveld J."/>
            <person name="Kriventseva E.V."/>
            <person name="Kultz D."/>
            <person name="Laforsch C."/>
            <person name="Lindquist E."/>
            <person name="Lopez J."/>
            <person name="Manak J.R."/>
            <person name="Muller J."/>
            <person name="Pangilinan J."/>
            <person name="Patwardhan R.P."/>
            <person name="Pitluck S."/>
            <person name="Pritham E.J."/>
            <person name="Rechtsteiner A."/>
            <person name="Rho M."/>
            <person name="Rogozin I.B."/>
            <person name="Sakarya O."/>
            <person name="Salamov A."/>
            <person name="Schaack S."/>
            <person name="Shapiro H."/>
            <person name="Shiga Y."/>
            <person name="Skalitzky C."/>
            <person name="Smith Z."/>
            <person name="Souvorov A."/>
            <person name="Sung W."/>
            <person name="Tang Z."/>
            <person name="Tsuchiya D."/>
            <person name="Tu H."/>
            <person name="Vos H."/>
            <person name="Wang M."/>
            <person name="Wolf Y.I."/>
            <person name="Yamagata H."/>
            <person name="Yamada T."/>
            <person name="Ye Y."/>
            <person name="Shaw J.R."/>
            <person name="Andrews J."/>
            <person name="Crease T.J."/>
            <person name="Tang H."/>
            <person name="Lucas S.M."/>
            <person name="Robertson H.M."/>
            <person name="Bork P."/>
            <person name="Koonin E.V."/>
            <person name="Zdobnov E.M."/>
            <person name="Grigoriev I.V."/>
            <person name="Lynch M."/>
            <person name="Boore J.L."/>
        </authorList>
    </citation>
    <scope>NUCLEOTIDE SEQUENCE [LARGE SCALE GENOMIC DNA]</scope>
</reference>
<dbReference type="EMBL" id="GL732621">
    <property type="protein sequence ID" value="EFX70460.1"/>
    <property type="molecule type" value="Genomic_DNA"/>
</dbReference>
<accession>E9HCU5</accession>
<feature type="region of interest" description="Disordered" evidence="1">
    <location>
        <begin position="89"/>
        <end position="116"/>
    </location>
</feature>
<sequence length="146" mass="15690">MARCSWMICIGLIFLFSSAAAVASESLLSNGTRTNVTAAAERDGRAYDVHPPDSTNNQRVEVVQSLSPRPKSLGTGTWKAIKIWNDPVEATSSSTAKRASSPERVVASSSSASRPGDSSILITFLFLPAFMLFVTRLIQELSISPK</sequence>
<dbReference type="HOGENOM" id="CLU_1779334_0_0_1"/>
<dbReference type="AlphaFoldDB" id="E9HCU5"/>
<dbReference type="Proteomes" id="UP000000305">
    <property type="component" value="Unassembled WGS sequence"/>
</dbReference>
<organism evidence="4 5">
    <name type="scientific">Daphnia pulex</name>
    <name type="common">Water flea</name>
    <dbReference type="NCBI Taxonomy" id="6669"/>
    <lineage>
        <taxon>Eukaryota</taxon>
        <taxon>Metazoa</taxon>
        <taxon>Ecdysozoa</taxon>
        <taxon>Arthropoda</taxon>
        <taxon>Crustacea</taxon>
        <taxon>Branchiopoda</taxon>
        <taxon>Diplostraca</taxon>
        <taxon>Cladocera</taxon>
        <taxon>Anomopoda</taxon>
        <taxon>Daphniidae</taxon>
        <taxon>Daphnia</taxon>
    </lineage>
</organism>
<evidence type="ECO:0000256" key="1">
    <source>
        <dbReference type="SAM" id="MobiDB-lite"/>
    </source>
</evidence>
<keyword evidence="5" id="KW-1185">Reference proteome</keyword>
<evidence type="ECO:0000313" key="4">
    <source>
        <dbReference type="EMBL" id="EFX70460.1"/>
    </source>
</evidence>
<evidence type="ECO:0000313" key="5">
    <source>
        <dbReference type="Proteomes" id="UP000000305"/>
    </source>
</evidence>
<keyword evidence="2" id="KW-0812">Transmembrane</keyword>
<dbReference type="OrthoDB" id="6369333at2759"/>
<proteinExistence type="predicted"/>
<protein>
    <submittedName>
        <fullName evidence="4">Uncharacterized protein</fullName>
    </submittedName>
</protein>
<feature type="chain" id="PRO_5003241713" evidence="3">
    <location>
        <begin position="22"/>
        <end position="146"/>
    </location>
</feature>
<feature type="transmembrane region" description="Helical" evidence="2">
    <location>
        <begin position="119"/>
        <end position="138"/>
    </location>
</feature>
<evidence type="ECO:0000256" key="2">
    <source>
        <dbReference type="SAM" id="Phobius"/>
    </source>
</evidence>
<dbReference type="KEGG" id="dpx:DAPPUDRAFT_228323"/>
<evidence type="ECO:0000256" key="3">
    <source>
        <dbReference type="SAM" id="SignalP"/>
    </source>
</evidence>
<gene>
    <name evidence="4" type="ORF">DAPPUDRAFT_228323</name>
</gene>
<keyword evidence="3" id="KW-0732">Signal</keyword>
<name>E9HCU5_DAPPU</name>
<keyword evidence="2" id="KW-1133">Transmembrane helix</keyword>
<feature type="signal peptide" evidence="3">
    <location>
        <begin position="1"/>
        <end position="21"/>
    </location>
</feature>
<dbReference type="InParanoid" id="E9HCU5"/>
<feature type="compositionally biased region" description="Low complexity" evidence="1">
    <location>
        <begin position="90"/>
        <end position="116"/>
    </location>
</feature>
<keyword evidence="2" id="KW-0472">Membrane</keyword>